<dbReference type="GO" id="GO:0009968">
    <property type="term" value="P:negative regulation of signal transduction"/>
    <property type="evidence" value="ECO:0007669"/>
    <property type="project" value="UniProtKB-KW"/>
</dbReference>
<dbReference type="PANTHER" id="PTHR10845:SF192">
    <property type="entry name" value="DOUBLE HIT, ISOFORM B"/>
    <property type="match status" value="1"/>
</dbReference>
<dbReference type="Pfam" id="PF00610">
    <property type="entry name" value="DEP"/>
    <property type="match status" value="1"/>
</dbReference>
<proteinExistence type="predicted"/>
<feature type="region of interest" description="Disordered" evidence="2">
    <location>
        <begin position="619"/>
        <end position="682"/>
    </location>
</feature>
<protein>
    <submittedName>
        <fullName evidence="5">Uncharacterized protein</fullName>
    </submittedName>
</protein>
<feature type="compositionally biased region" description="Gly residues" evidence="2">
    <location>
        <begin position="650"/>
        <end position="660"/>
    </location>
</feature>
<dbReference type="Gene3D" id="1.10.10.10">
    <property type="entry name" value="Winged helix-like DNA-binding domain superfamily/Winged helix DNA-binding domain"/>
    <property type="match status" value="2"/>
</dbReference>
<dbReference type="Pfam" id="PF25889">
    <property type="entry name" value="WHD_Fungal_DR"/>
    <property type="match status" value="1"/>
</dbReference>
<dbReference type="SUPFAM" id="SSF48097">
    <property type="entry name" value="Regulator of G-protein signaling, RGS"/>
    <property type="match status" value="1"/>
</dbReference>
<evidence type="ECO:0000313" key="5">
    <source>
        <dbReference type="EMBL" id="KAF9549208.1"/>
    </source>
</evidence>
<dbReference type="PANTHER" id="PTHR10845">
    <property type="entry name" value="REGULATOR OF G PROTEIN SIGNALING"/>
    <property type="match status" value="1"/>
</dbReference>
<evidence type="ECO:0000313" key="6">
    <source>
        <dbReference type="Proteomes" id="UP000723463"/>
    </source>
</evidence>
<evidence type="ECO:0000259" key="4">
    <source>
        <dbReference type="PROSITE" id="PS50186"/>
    </source>
</evidence>
<dbReference type="PROSITE" id="PS50186">
    <property type="entry name" value="DEP"/>
    <property type="match status" value="1"/>
</dbReference>
<dbReference type="SMART" id="SM00049">
    <property type="entry name" value="DEP"/>
    <property type="match status" value="2"/>
</dbReference>
<feature type="domain" description="RGS" evidence="3">
    <location>
        <begin position="437"/>
        <end position="615"/>
    </location>
</feature>
<dbReference type="PROSITE" id="PS50132">
    <property type="entry name" value="RGS"/>
    <property type="match status" value="1"/>
</dbReference>
<dbReference type="InterPro" id="IPR036305">
    <property type="entry name" value="RGS_sf"/>
</dbReference>
<feature type="compositionally biased region" description="Low complexity" evidence="2">
    <location>
        <begin position="622"/>
        <end position="636"/>
    </location>
</feature>
<gene>
    <name evidence="5" type="ORF">EC957_004508</name>
</gene>
<accession>A0A9P6K6X0</accession>
<sequence>MRTTTSGRAFAKGIFDLFSTLMVSLPIENHKILFRSYPNSFTAEEAIANLGGLQFIQSNRDTDPKDPTRIITHVVTTQFSLSRDMAKNLCQTFMDARLFESASDATKREFQNKGIYQVTPKGAHILAKFVHRNTLPVEETRHITSNATPNLVYLERADDEDAIILTQKQVDLIFKRFAGPEPNVSKHAHDPPSNSSSPGGRDRVHSAPDLCNGIEVKDQQHNYDVYKNTFYGKAAVEWLLDYTTVISKEEAICICQEMVTGGYIEQIGEDRNGPQLFRTGNYALYHLTETGRAVAGWKSITGSRGSSINNDWMDERNAISGKNGAETKPLSVQFKLTANTAARLPISTERDTKRSMDENSIATTTATQYTEETGRGSMRRLSQILNDPAFQLSLSEAGAMSNYAPSSAGRDVADLGSVAGGSPAMSSSQSMTSNTTRLNIILKNSTLRDLFKNFLKQNICEENLSFYLEVIDYKSRFNSLINSTRSYNPSLAGQDYPPTLRELEKQICTQAFAIFETYLVAHAPREVNLPSHMRLDITAYMQAVIHNMASVSIDRQQVSPLTPGSPPSETLDGDRTYQELIHMSLFDQIHDHIFRLMSTDSVPKFTRTDKYREVMMNRVKQGTSTSSSVSSTSPPLTGGGDGSASNGNGSTSGGGSGGNGARSPTLGSSRNEGESKTAELRR</sequence>
<feature type="region of interest" description="Disordered" evidence="2">
    <location>
        <begin position="182"/>
        <end position="208"/>
    </location>
</feature>
<dbReference type="EMBL" id="JAAAXW010000021">
    <property type="protein sequence ID" value="KAF9549208.1"/>
    <property type="molecule type" value="Genomic_DNA"/>
</dbReference>
<dbReference type="InterPro" id="IPR000591">
    <property type="entry name" value="DEP_dom"/>
</dbReference>
<name>A0A9P6K6X0_9FUNG</name>
<dbReference type="Pfam" id="PF00615">
    <property type="entry name" value="RGS"/>
    <property type="match status" value="1"/>
</dbReference>
<keyword evidence="6" id="KW-1185">Reference proteome</keyword>
<dbReference type="Proteomes" id="UP000723463">
    <property type="component" value="Unassembled WGS sequence"/>
</dbReference>
<dbReference type="InterPro" id="IPR036388">
    <property type="entry name" value="WH-like_DNA-bd_sf"/>
</dbReference>
<evidence type="ECO:0000256" key="2">
    <source>
        <dbReference type="SAM" id="MobiDB-lite"/>
    </source>
</evidence>
<dbReference type="InterPro" id="IPR044926">
    <property type="entry name" value="RGS_subdomain_2"/>
</dbReference>
<reference evidence="5" key="1">
    <citation type="journal article" date="2020" name="Fungal Divers.">
        <title>Resolving the Mortierellaceae phylogeny through synthesis of multi-gene phylogenetics and phylogenomics.</title>
        <authorList>
            <person name="Vandepol N."/>
            <person name="Liber J."/>
            <person name="Desiro A."/>
            <person name="Na H."/>
            <person name="Kennedy M."/>
            <person name="Barry K."/>
            <person name="Grigoriev I.V."/>
            <person name="Miller A.N."/>
            <person name="O'Donnell K."/>
            <person name="Stajich J.E."/>
            <person name="Bonito G."/>
        </authorList>
    </citation>
    <scope>NUCLEOTIDE SEQUENCE</scope>
    <source>
        <strain evidence="5">NRRL 2591</strain>
    </source>
</reference>
<evidence type="ECO:0000259" key="3">
    <source>
        <dbReference type="PROSITE" id="PS50132"/>
    </source>
</evidence>
<evidence type="ECO:0000256" key="1">
    <source>
        <dbReference type="ARBA" id="ARBA00022700"/>
    </source>
</evidence>
<dbReference type="AlphaFoldDB" id="A0A9P6K6X0"/>
<dbReference type="InterPro" id="IPR036390">
    <property type="entry name" value="WH_DNA-bd_sf"/>
</dbReference>
<feature type="compositionally biased region" description="Basic and acidic residues" evidence="2">
    <location>
        <begin position="671"/>
        <end position="682"/>
    </location>
</feature>
<dbReference type="Gene3D" id="1.10.167.10">
    <property type="entry name" value="Regulator of G-protein Signalling 4, domain 2"/>
    <property type="match status" value="1"/>
</dbReference>
<dbReference type="InterPro" id="IPR016137">
    <property type="entry name" value="RGS"/>
</dbReference>
<dbReference type="InterPro" id="IPR058855">
    <property type="entry name" value="RGS1/SST2-like_Fungal-DR"/>
</dbReference>
<keyword evidence="1" id="KW-0734">Signal transduction inhibitor</keyword>
<feature type="domain" description="DEP" evidence="4">
    <location>
        <begin position="210"/>
        <end position="289"/>
    </location>
</feature>
<comment type="caution">
    <text evidence="5">The sequence shown here is derived from an EMBL/GenBank/DDBJ whole genome shotgun (WGS) entry which is preliminary data.</text>
</comment>
<organism evidence="5 6">
    <name type="scientific">Mortierella hygrophila</name>
    <dbReference type="NCBI Taxonomy" id="979708"/>
    <lineage>
        <taxon>Eukaryota</taxon>
        <taxon>Fungi</taxon>
        <taxon>Fungi incertae sedis</taxon>
        <taxon>Mucoromycota</taxon>
        <taxon>Mortierellomycotina</taxon>
        <taxon>Mortierellomycetes</taxon>
        <taxon>Mortierellales</taxon>
        <taxon>Mortierellaceae</taxon>
        <taxon>Mortierella</taxon>
    </lineage>
</organism>
<dbReference type="SMART" id="SM00315">
    <property type="entry name" value="RGS"/>
    <property type="match status" value="1"/>
</dbReference>
<dbReference type="CDD" id="cd04371">
    <property type="entry name" value="DEP"/>
    <property type="match status" value="1"/>
</dbReference>
<dbReference type="SUPFAM" id="SSF46785">
    <property type="entry name" value="Winged helix' DNA-binding domain"/>
    <property type="match status" value="2"/>
</dbReference>
<dbReference type="GO" id="GO:0035556">
    <property type="term" value="P:intracellular signal transduction"/>
    <property type="evidence" value="ECO:0007669"/>
    <property type="project" value="InterPro"/>
</dbReference>